<proteinExistence type="predicted"/>
<name>A0A0J8UAE3_COCIT</name>
<reference evidence="2" key="1">
    <citation type="journal article" date="2010" name="Genome Res.">
        <title>Population genomic sequencing of Coccidioides fungi reveals recent hybridization and transposon control.</title>
        <authorList>
            <person name="Neafsey D.E."/>
            <person name="Barker B.M."/>
            <person name="Sharpton T.J."/>
            <person name="Stajich J.E."/>
            <person name="Park D.J."/>
            <person name="Whiston E."/>
            <person name="Hung C.-Y."/>
            <person name="McMahan C."/>
            <person name="White J."/>
            <person name="Sykes S."/>
            <person name="Heiman D."/>
            <person name="Young S."/>
            <person name="Zeng Q."/>
            <person name="Abouelleil A."/>
            <person name="Aftuck L."/>
            <person name="Bessette D."/>
            <person name="Brown A."/>
            <person name="FitzGerald M."/>
            <person name="Lui A."/>
            <person name="Macdonald J.P."/>
            <person name="Priest M."/>
            <person name="Orbach M.J."/>
            <person name="Galgiani J.N."/>
            <person name="Kirkland T.N."/>
            <person name="Cole G.T."/>
            <person name="Birren B.W."/>
            <person name="Henn M.R."/>
            <person name="Taylor J.W."/>
            <person name="Rounsley S.D."/>
        </authorList>
    </citation>
    <scope>NUCLEOTIDE SEQUENCE [LARGE SCALE GENOMIC DNA]</scope>
    <source>
        <strain evidence="2">H538.4</strain>
    </source>
</reference>
<dbReference type="VEuPathDB" id="FungiDB:CIHG_01859"/>
<evidence type="ECO:0000313" key="1">
    <source>
        <dbReference type="EMBL" id="KMU84073.1"/>
    </source>
</evidence>
<dbReference type="AlphaFoldDB" id="A0A0J8UAE3"/>
<protein>
    <submittedName>
        <fullName evidence="1">Uncharacterized protein</fullName>
    </submittedName>
</protein>
<accession>A0A0J8UAE3</accession>
<gene>
    <name evidence="1" type="ORF">CIHG_01859</name>
</gene>
<dbReference type="Proteomes" id="UP000054563">
    <property type="component" value="Unassembled WGS sequence"/>
</dbReference>
<sequence>MTRTTYVSHGGPRKGHVMFIKQSAPLLKTSHAYYQQYLEGVASGEIVLPEYTTMLGSVVLHYGVFCRVKDCFQAKYLRLDLFSQHHVTFTRSTDLSALVDAVRRRDLFIRKSRDLSGAGERKLREASWIADWISASA</sequence>
<dbReference type="OrthoDB" id="4509242at2759"/>
<organism evidence="1 2">
    <name type="scientific">Coccidioides immitis H538.4</name>
    <dbReference type="NCBI Taxonomy" id="396776"/>
    <lineage>
        <taxon>Eukaryota</taxon>
        <taxon>Fungi</taxon>
        <taxon>Dikarya</taxon>
        <taxon>Ascomycota</taxon>
        <taxon>Pezizomycotina</taxon>
        <taxon>Eurotiomycetes</taxon>
        <taxon>Eurotiomycetidae</taxon>
        <taxon>Onygenales</taxon>
        <taxon>Onygenaceae</taxon>
        <taxon>Coccidioides</taxon>
    </lineage>
</organism>
<evidence type="ECO:0000313" key="2">
    <source>
        <dbReference type="Proteomes" id="UP000054563"/>
    </source>
</evidence>
<dbReference type="EMBL" id="DS016984">
    <property type="protein sequence ID" value="KMU84073.1"/>
    <property type="molecule type" value="Genomic_DNA"/>
</dbReference>